<dbReference type="SUPFAM" id="SSF46689">
    <property type="entry name" value="Homeodomain-like"/>
    <property type="match status" value="1"/>
</dbReference>
<dbReference type="InterPro" id="IPR018060">
    <property type="entry name" value="HTH_AraC"/>
</dbReference>
<keyword evidence="3" id="KW-0804">Transcription</keyword>
<evidence type="ECO:0000256" key="2">
    <source>
        <dbReference type="ARBA" id="ARBA00023125"/>
    </source>
</evidence>
<dbReference type="InterPro" id="IPR020449">
    <property type="entry name" value="Tscrpt_reg_AraC-type_HTH"/>
</dbReference>
<dbReference type="InterPro" id="IPR009057">
    <property type="entry name" value="Homeodomain-like_sf"/>
</dbReference>
<dbReference type="PROSITE" id="PS01124">
    <property type="entry name" value="HTH_ARAC_FAMILY_2"/>
    <property type="match status" value="1"/>
</dbReference>
<dbReference type="PANTHER" id="PTHR47893:SF1">
    <property type="entry name" value="REGULATORY PROTEIN PCHR"/>
    <property type="match status" value="1"/>
</dbReference>
<accession>A0A3D8YFZ1</accession>
<dbReference type="InterPro" id="IPR053142">
    <property type="entry name" value="PchR_regulatory_protein"/>
</dbReference>
<keyword evidence="2" id="KW-0238">DNA-binding</keyword>
<sequence>MDHEKREMLRIAEKLGVSVAAVEEEIKNLRLNDLKIVDLLPEMLIMVRSLISSETFLYKRNQIEAVDKGLLISFQNILDKPGDGAGITAGNPDSRPHVRITSSHLESEILFPKDIHVQQITILVELQYLKRFVGSDRNKLYYLFDTDKIFWIEEFMSPEMGILVGQLANLSLENVLSQAFYRLKALELIYMLFSNLLGREKTEYHDLSKDEINAVYLVRNAIASSLDKPPVKDGLVKLSGLNELKLRKIFTQVFGKGIYEYYNHLRMQQAAELLRQDNLSVSEVGYQLGFSNLSYFGRLFEKSYGLKPKKWQHQNAKLFVK</sequence>
<dbReference type="EMBL" id="QNUL01000002">
    <property type="protein sequence ID" value="REA63587.1"/>
    <property type="molecule type" value="Genomic_DNA"/>
</dbReference>
<dbReference type="SMART" id="SM00342">
    <property type="entry name" value="HTH_ARAC"/>
    <property type="match status" value="1"/>
</dbReference>
<evidence type="ECO:0000313" key="6">
    <source>
        <dbReference type="Proteomes" id="UP000256373"/>
    </source>
</evidence>
<dbReference type="GO" id="GO:0003700">
    <property type="term" value="F:DNA-binding transcription factor activity"/>
    <property type="evidence" value="ECO:0007669"/>
    <property type="project" value="InterPro"/>
</dbReference>
<dbReference type="RefSeq" id="WP_115829335.1">
    <property type="nucleotide sequence ID" value="NZ_QNUL01000002.1"/>
</dbReference>
<dbReference type="GO" id="GO:0043565">
    <property type="term" value="F:sequence-specific DNA binding"/>
    <property type="evidence" value="ECO:0007669"/>
    <property type="project" value="InterPro"/>
</dbReference>
<keyword evidence="6" id="KW-1185">Reference proteome</keyword>
<dbReference type="OrthoDB" id="1156172at2"/>
<dbReference type="PRINTS" id="PR00032">
    <property type="entry name" value="HTHARAC"/>
</dbReference>
<organism evidence="5 6">
    <name type="scientific">Dyadobacter luteus</name>
    <dbReference type="NCBI Taxonomy" id="2259619"/>
    <lineage>
        <taxon>Bacteria</taxon>
        <taxon>Pseudomonadati</taxon>
        <taxon>Bacteroidota</taxon>
        <taxon>Cytophagia</taxon>
        <taxon>Cytophagales</taxon>
        <taxon>Spirosomataceae</taxon>
        <taxon>Dyadobacter</taxon>
    </lineage>
</organism>
<comment type="caution">
    <text evidence="5">The sequence shown here is derived from an EMBL/GenBank/DDBJ whole genome shotgun (WGS) entry which is preliminary data.</text>
</comment>
<evidence type="ECO:0000256" key="1">
    <source>
        <dbReference type="ARBA" id="ARBA00023015"/>
    </source>
</evidence>
<dbReference type="Gene3D" id="1.10.10.60">
    <property type="entry name" value="Homeodomain-like"/>
    <property type="match status" value="1"/>
</dbReference>
<gene>
    <name evidence="5" type="ORF">DSL64_03855</name>
</gene>
<dbReference type="PANTHER" id="PTHR47893">
    <property type="entry name" value="REGULATORY PROTEIN PCHR"/>
    <property type="match status" value="1"/>
</dbReference>
<keyword evidence="1" id="KW-0805">Transcription regulation</keyword>
<evidence type="ECO:0000256" key="3">
    <source>
        <dbReference type="ARBA" id="ARBA00023163"/>
    </source>
</evidence>
<evidence type="ECO:0000259" key="4">
    <source>
        <dbReference type="PROSITE" id="PS01124"/>
    </source>
</evidence>
<dbReference type="Pfam" id="PF12833">
    <property type="entry name" value="HTH_18"/>
    <property type="match status" value="1"/>
</dbReference>
<dbReference type="InterPro" id="IPR018062">
    <property type="entry name" value="HTH_AraC-typ_CS"/>
</dbReference>
<name>A0A3D8YFZ1_9BACT</name>
<dbReference type="AlphaFoldDB" id="A0A3D8YFZ1"/>
<reference evidence="5 6" key="1">
    <citation type="submission" date="2018-07" db="EMBL/GenBank/DDBJ databases">
        <title>Dyadobacter roseus sp. nov., isolated from rose rhizosphere soil.</title>
        <authorList>
            <person name="Chen L."/>
        </authorList>
    </citation>
    <scope>NUCLEOTIDE SEQUENCE [LARGE SCALE GENOMIC DNA]</scope>
    <source>
        <strain evidence="5 6">RS19</strain>
    </source>
</reference>
<dbReference type="Proteomes" id="UP000256373">
    <property type="component" value="Unassembled WGS sequence"/>
</dbReference>
<feature type="domain" description="HTH araC/xylS-type" evidence="4">
    <location>
        <begin position="216"/>
        <end position="314"/>
    </location>
</feature>
<evidence type="ECO:0000313" key="5">
    <source>
        <dbReference type="EMBL" id="REA63587.1"/>
    </source>
</evidence>
<protein>
    <recommendedName>
        <fullName evidence="4">HTH araC/xylS-type domain-containing protein</fullName>
    </recommendedName>
</protein>
<proteinExistence type="predicted"/>
<dbReference type="PROSITE" id="PS00041">
    <property type="entry name" value="HTH_ARAC_FAMILY_1"/>
    <property type="match status" value="1"/>
</dbReference>